<organism evidence="2 3">
    <name type="scientific">Candidatus Thermofonsia Clade 1 bacterium</name>
    <dbReference type="NCBI Taxonomy" id="2364210"/>
    <lineage>
        <taxon>Bacteria</taxon>
        <taxon>Bacillati</taxon>
        <taxon>Chloroflexota</taxon>
        <taxon>Candidatus Thermofontia</taxon>
        <taxon>Candidatus Thermofonsia Clade 1</taxon>
    </lineage>
</organism>
<evidence type="ECO:0000313" key="3">
    <source>
        <dbReference type="Proteomes" id="UP000229681"/>
    </source>
</evidence>
<dbReference type="Pfam" id="PF01206">
    <property type="entry name" value="TusA"/>
    <property type="match status" value="1"/>
</dbReference>
<evidence type="ECO:0000313" key="2">
    <source>
        <dbReference type="EMBL" id="PJF36140.1"/>
    </source>
</evidence>
<dbReference type="Gene3D" id="3.30.110.40">
    <property type="entry name" value="TusA-like domain"/>
    <property type="match status" value="1"/>
</dbReference>
<dbReference type="SUPFAM" id="SSF64307">
    <property type="entry name" value="SirA-like"/>
    <property type="match status" value="1"/>
</dbReference>
<feature type="domain" description="UPF0033" evidence="1">
    <location>
        <begin position="18"/>
        <end position="81"/>
    </location>
</feature>
<dbReference type="InterPro" id="IPR001455">
    <property type="entry name" value="TusA-like"/>
</dbReference>
<gene>
    <name evidence="2" type="ORF">CUN49_06995</name>
</gene>
<proteinExistence type="predicted"/>
<sequence length="82" mass="9116">MSPSPEPPIGETFASSLEICYEVLLYLSSRLARLKDGEALEYLSGDPSAEAKISAWCDARGYHLRACEPLPDGRWRFVIQKG</sequence>
<reference evidence="2 3" key="1">
    <citation type="submission" date="2017-11" db="EMBL/GenBank/DDBJ databases">
        <title>Evolution of Phototrophy in the Chloroflexi Phylum Driven by Horizontal Gene Transfer.</title>
        <authorList>
            <person name="Ward L.M."/>
            <person name="Hemp J."/>
            <person name="Shih P.M."/>
            <person name="Mcglynn S.E."/>
            <person name="Fischer W."/>
        </authorList>
    </citation>
    <scope>NUCLEOTIDE SEQUENCE [LARGE SCALE GENOMIC DNA]</scope>
    <source>
        <strain evidence="2">JP3_13</strain>
    </source>
</reference>
<dbReference type="InterPro" id="IPR036868">
    <property type="entry name" value="TusA-like_sf"/>
</dbReference>
<dbReference type="EMBL" id="PGTM01000077">
    <property type="protein sequence ID" value="PJF36140.1"/>
    <property type="molecule type" value="Genomic_DNA"/>
</dbReference>
<dbReference type="Proteomes" id="UP000229681">
    <property type="component" value="Unassembled WGS sequence"/>
</dbReference>
<dbReference type="AlphaFoldDB" id="A0A2M8PF11"/>
<name>A0A2M8PF11_9CHLR</name>
<comment type="caution">
    <text evidence="2">The sequence shown here is derived from an EMBL/GenBank/DDBJ whole genome shotgun (WGS) entry which is preliminary data.</text>
</comment>
<protein>
    <recommendedName>
        <fullName evidence="1">UPF0033 domain-containing protein</fullName>
    </recommendedName>
</protein>
<evidence type="ECO:0000259" key="1">
    <source>
        <dbReference type="Pfam" id="PF01206"/>
    </source>
</evidence>
<accession>A0A2M8PF11</accession>